<dbReference type="NCBIfam" id="NF009724">
    <property type="entry name" value="PRK13251.1"/>
    <property type="match status" value="1"/>
</dbReference>
<dbReference type="InterPro" id="IPR023558">
    <property type="entry name" value="Trp_RNA-bd_attenuator_dom"/>
</dbReference>
<reference evidence="10 11" key="1">
    <citation type="submission" date="2015-12" db="EMBL/GenBank/DDBJ databases">
        <title>Draft genome sequence of Acidibacillus ferrooxidans ITV001, isolated from a chalcopyrite acid mine drainage site in Brazil.</title>
        <authorList>
            <person name="Dall'Agnol H."/>
            <person name="Nancucheo I."/>
            <person name="Johnson B."/>
            <person name="Oliveira R."/>
            <person name="Leite L."/>
            <person name="Pylro V."/>
            <person name="Nunes G.L."/>
            <person name="Tzotzos G."/>
            <person name="Fernandes G.R."/>
            <person name="Dutra J."/>
            <person name="Orellana S.C."/>
            <person name="Oliveira G."/>
        </authorList>
    </citation>
    <scope>NUCLEOTIDE SEQUENCE [LARGE SCALE GENOMIC DNA]</scope>
    <source>
        <strain evidence="11">ITV01</strain>
    </source>
</reference>
<evidence type="ECO:0000256" key="6">
    <source>
        <dbReference type="ARBA" id="ARBA00023163"/>
    </source>
</evidence>
<evidence type="ECO:0000256" key="5">
    <source>
        <dbReference type="ARBA" id="ARBA00023015"/>
    </source>
</evidence>
<dbReference type="Gene3D" id="2.60.40.50">
    <property type="entry name" value="TRAP-like"/>
    <property type="match status" value="1"/>
</dbReference>
<evidence type="ECO:0000313" key="10">
    <source>
        <dbReference type="EMBL" id="KUO96882.1"/>
    </source>
</evidence>
<dbReference type="InterPro" id="IPR000824">
    <property type="entry name" value="MtrB"/>
</dbReference>
<evidence type="ECO:0000313" key="11">
    <source>
        <dbReference type="Proteomes" id="UP000053557"/>
    </source>
</evidence>
<dbReference type="GO" id="GO:0006355">
    <property type="term" value="P:regulation of DNA-templated transcription"/>
    <property type="evidence" value="ECO:0007669"/>
    <property type="project" value="InterPro"/>
</dbReference>
<comment type="similarity">
    <text evidence="1">Belongs to the MtrB family.</text>
</comment>
<evidence type="ECO:0000259" key="9">
    <source>
        <dbReference type="Pfam" id="PF02081"/>
    </source>
</evidence>
<dbReference type="AlphaFoldDB" id="A0A101XSR0"/>
<evidence type="ECO:0000256" key="3">
    <source>
        <dbReference type="ARBA" id="ARBA00016308"/>
    </source>
</evidence>
<evidence type="ECO:0000256" key="7">
    <source>
        <dbReference type="ARBA" id="ARBA00029615"/>
    </source>
</evidence>
<keyword evidence="6" id="KW-0804">Transcription</keyword>
<name>A0A101XSR0_9BACL</name>
<comment type="caution">
    <text evidence="10">The sequence shown here is derived from an EMBL/GenBank/DDBJ whole genome shotgun (WGS) entry which is preliminary data.</text>
</comment>
<dbReference type="GO" id="GO:0006353">
    <property type="term" value="P:DNA-templated transcription termination"/>
    <property type="evidence" value="ECO:0007669"/>
    <property type="project" value="InterPro"/>
</dbReference>
<protein>
    <recommendedName>
        <fullName evidence="3">Transcription attenuation protein MtrB</fullName>
    </recommendedName>
    <alternativeName>
        <fullName evidence="8">Trp RNA-binding attenuation protein</fullName>
    </alternativeName>
    <alternativeName>
        <fullName evidence="7">Tryptophan RNA-binding attenuator protein</fullName>
    </alternativeName>
</protein>
<comment type="subunit">
    <text evidence="2">Oligomer of 11 identical subunits arranged in doughnut-like structure.</text>
</comment>
<dbReference type="InterPro" id="IPR016031">
    <property type="entry name" value="Trp_RNA-bd_attenuator-like_dom"/>
</dbReference>
<sequence>MSGGIYVEDYVVIKAKQSGVQVIGLTRGHDTKFNHLEKLDKNEVMLAQFTEYTSAIKVRGPAVIYTKLGTIDTEE</sequence>
<feature type="domain" description="Tryptophan RNA-binding attenuator protein" evidence="9">
    <location>
        <begin position="8"/>
        <end position="74"/>
    </location>
</feature>
<dbReference type="Proteomes" id="UP000053557">
    <property type="component" value="Unassembled WGS sequence"/>
</dbReference>
<keyword evidence="5" id="KW-0805">Transcription regulation</keyword>
<dbReference type="GO" id="GO:0003723">
    <property type="term" value="F:RNA binding"/>
    <property type="evidence" value="ECO:0007669"/>
    <property type="project" value="UniProtKB-KW"/>
</dbReference>
<keyword evidence="4" id="KW-0694">RNA-binding</keyword>
<dbReference type="EMBL" id="LPVJ01000009">
    <property type="protein sequence ID" value="KUO96882.1"/>
    <property type="molecule type" value="Genomic_DNA"/>
</dbReference>
<evidence type="ECO:0000256" key="1">
    <source>
        <dbReference type="ARBA" id="ARBA00010027"/>
    </source>
</evidence>
<dbReference type="Pfam" id="PF02081">
    <property type="entry name" value="TrpBP"/>
    <property type="match status" value="1"/>
</dbReference>
<organism evidence="10 11">
    <name type="scientific">Ferroacidibacillus organovorans</name>
    <dbReference type="NCBI Taxonomy" id="1765683"/>
    <lineage>
        <taxon>Bacteria</taxon>
        <taxon>Bacillati</taxon>
        <taxon>Bacillota</taxon>
        <taxon>Bacilli</taxon>
        <taxon>Bacillales</taxon>
        <taxon>Alicyclobacillaceae</taxon>
        <taxon>Ferroacidibacillus</taxon>
    </lineage>
</organism>
<gene>
    <name evidence="10" type="ORF">ATW55_08765</name>
</gene>
<evidence type="ECO:0000256" key="4">
    <source>
        <dbReference type="ARBA" id="ARBA00022884"/>
    </source>
</evidence>
<dbReference type="PRINTS" id="PR00687">
    <property type="entry name" value="TRPRNAAP"/>
</dbReference>
<dbReference type="SUPFAM" id="SSF51219">
    <property type="entry name" value="TRAP-like"/>
    <property type="match status" value="1"/>
</dbReference>
<accession>A0A101XSR0</accession>
<evidence type="ECO:0000256" key="2">
    <source>
        <dbReference type="ARBA" id="ARBA00011104"/>
    </source>
</evidence>
<dbReference type="OrthoDB" id="2111980at2"/>
<evidence type="ECO:0000256" key="8">
    <source>
        <dbReference type="ARBA" id="ARBA00033109"/>
    </source>
</evidence>
<proteinExistence type="inferred from homology"/>
<keyword evidence="11" id="KW-1185">Reference proteome</keyword>